<keyword evidence="3" id="KW-1185">Reference proteome</keyword>
<dbReference type="SUPFAM" id="SSF52949">
    <property type="entry name" value="Macro domain-like"/>
    <property type="match status" value="1"/>
</dbReference>
<gene>
    <name evidence="2" type="ORF">HMJ29_10815</name>
</gene>
<name>A0A6M6BHD5_9BACT</name>
<evidence type="ECO:0000259" key="1">
    <source>
        <dbReference type="PROSITE" id="PS51154"/>
    </source>
</evidence>
<sequence>MLAYCYHNSLQLACEKDPASVASPSISTGIYGYLKQETRQFLE</sequence>
<dbReference type="EMBL" id="CP053538">
    <property type="protein sequence ID" value="QJX47402.1"/>
    <property type="molecule type" value="Genomic_DNA"/>
</dbReference>
<evidence type="ECO:0000313" key="3">
    <source>
        <dbReference type="Proteomes" id="UP000501623"/>
    </source>
</evidence>
<dbReference type="AlphaFoldDB" id="A0A6M6BHD5"/>
<organism evidence="2 3">
    <name type="scientific">Hymenobacter taeanensis</name>
    <dbReference type="NCBI Taxonomy" id="2735321"/>
    <lineage>
        <taxon>Bacteria</taxon>
        <taxon>Pseudomonadati</taxon>
        <taxon>Bacteroidota</taxon>
        <taxon>Cytophagia</taxon>
        <taxon>Cytophagales</taxon>
        <taxon>Hymenobacteraceae</taxon>
        <taxon>Hymenobacter</taxon>
    </lineage>
</organism>
<dbReference type="Proteomes" id="UP000501623">
    <property type="component" value="Chromosome"/>
</dbReference>
<dbReference type="Pfam" id="PF01661">
    <property type="entry name" value="Macro"/>
    <property type="match status" value="1"/>
</dbReference>
<evidence type="ECO:0000313" key="2">
    <source>
        <dbReference type="EMBL" id="QJX47402.1"/>
    </source>
</evidence>
<dbReference type="InterPro" id="IPR043472">
    <property type="entry name" value="Macro_dom-like"/>
</dbReference>
<protein>
    <recommendedName>
        <fullName evidence="1">Macro domain-containing protein</fullName>
    </recommendedName>
</protein>
<dbReference type="PROSITE" id="PS51154">
    <property type="entry name" value="MACRO"/>
    <property type="match status" value="1"/>
</dbReference>
<accession>A0A6M6BHD5</accession>
<feature type="domain" description="Macro" evidence="1">
    <location>
        <begin position="1"/>
        <end position="43"/>
    </location>
</feature>
<dbReference type="Gene3D" id="3.40.220.10">
    <property type="entry name" value="Leucine Aminopeptidase, subunit E, domain 1"/>
    <property type="match status" value="1"/>
</dbReference>
<dbReference type="KEGG" id="hts:HMJ29_10815"/>
<proteinExistence type="predicted"/>
<reference evidence="2 3" key="1">
    <citation type="submission" date="2020-05" db="EMBL/GenBank/DDBJ databases">
        <title>Complete genome sequence of Hymenobacter sp. TS19 in Coasted Sand Dune.</title>
        <authorList>
            <person name="Lee J.-H."/>
            <person name="Jung J.-H."/>
            <person name="Jeong S."/>
            <person name="Zhao L."/>
            <person name="Kim M.-K."/>
            <person name="Seo H.-S."/>
            <person name="Lim S."/>
        </authorList>
    </citation>
    <scope>NUCLEOTIDE SEQUENCE [LARGE SCALE GENOMIC DNA]</scope>
    <source>
        <strain evidence="2 3">TS19</strain>
    </source>
</reference>
<dbReference type="InterPro" id="IPR002589">
    <property type="entry name" value="Macro_dom"/>
</dbReference>